<dbReference type="AlphaFoldDB" id="A0A8X7YIH5"/>
<dbReference type="InterPro" id="IPR009880">
    <property type="entry name" value="Glyoxal_oxidase_N"/>
</dbReference>
<evidence type="ECO:0008006" key="6">
    <source>
        <dbReference type="Google" id="ProtNLM"/>
    </source>
</evidence>
<feature type="chain" id="PRO_5036459044" description="Glyoxal oxidase-related protein" evidence="1">
    <location>
        <begin position="34"/>
        <end position="561"/>
    </location>
</feature>
<protein>
    <recommendedName>
        <fullName evidence="6">Glyoxal oxidase-related protein</fullName>
    </recommendedName>
</protein>
<sequence length="561" mass="62376">MSTGSTPSSMSVSMVKFLLLAPTFFIFFPSVVSQTIPSLDGSQGQWRLLHANVGISAMHMQLMHDNKVVIFDRTDFGPSNISLPGGRCRIDPSDEALKIDCTAHSILYDIITDTYRPLMVLTDTWCSSGAVLPNGTLVQTGGFHDGDNVTRMYTSCPDDICDWVEYPNYLSRRRWYATNQILPDGRIIIIGGRREFSYEFFPRPSPRRHAFQLRLLIETREGNVENNLYPYVHLLPDGNLFIFANTRSILFDYNQNRVVREFPRIPGGDPRNYPSTGSSVLLPLDENEHSVDPEVLVCGGAPRGAYQQALRGTYVRAISTCGRLRITDQNASWVMETMPIPRVMGDMLLLPTGDVIIINGGQLGTAGWELGRQAATRPVMYHPSNPSDQRFSVMEPSSRPRMYHSAAILLTDGRVLVGGGNPHIYYNFSDVVYPTDLSLETFSPPYLSTQYASIRPVILSVDDTVSPGKRFLLSFSVGEYIAGSVLSVRIVAPSFTTHSYSMNQRMVVLRIDEIIDNETSSSSYSLIVVGPSSAQIAPPGYYLLYVVHSGIPSSGVWVRLQ</sequence>
<feature type="domain" description="Galactose oxidase-like Early set" evidence="3">
    <location>
        <begin position="455"/>
        <end position="559"/>
    </location>
</feature>
<dbReference type="Pfam" id="PF09118">
    <property type="entry name" value="GO-like_E_set"/>
    <property type="match status" value="1"/>
</dbReference>
<organism evidence="4 5">
    <name type="scientific">Populus tomentosa</name>
    <name type="common">Chinese white poplar</name>
    <dbReference type="NCBI Taxonomy" id="118781"/>
    <lineage>
        <taxon>Eukaryota</taxon>
        <taxon>Viridiplantae</taxon>
        <taxon>Streptophyta</taxon>
        <taxon>Embryophyta</taxon>
        <taxon>Tracheophyta</taxon>
        <taxon>Spermatophyta</taxon>
        <taxon>Magnoliopsida</taxon>
        <taxon>eudicotyledons</taxon>
        <taxon>Gunneridae</taxon>
        <taxon>Pentapetalae</taxon>
        <taxon>rosids</taxon>
        <taxon>fabids</taxon>
        <taxon>Malpighiales</taxon>
        <taxon>Salicaceae</taxon>
        <taxon>Saliceae</taxon>
        <taxon>Populus</taxon>
    </lineage>
</organism>
<evidence type="ECO:0000259" key="3">
    <source>
        <dbReference type="Pfam" id="PF09118"/>
    </source>
</evidence>
<name>A0A8X7YIH5_POPTO</name>
<dbReference type="CDD" id="cd02851">
    <property type="entry name" value="E_set_GO_C"/>
    <property type="match status" value="1"/>
</dbReference>
<keyword evidence="5" id="KW-1185">Reference proteome</keyword>
<dbReference type="PANTHER" id="PTHR32208">
    <property type="entry name" value="SECRETED PROTEIN-RELATED"/>
    <property type="match status" value="1"/>
</dbReference>
<feature type="domain" description="Glyoxal oxidase N-terminal" evidence="2">
    <location>
        <begin position="58"/>
        <end position="446"/>
    </location>
</feature>
<dbReference type="OrthoDB" id="2019572at2759"/>
<feature type="signal peptide" evidence="1">
    <location>
        <begin position="1"/>
        <end position="33"/>
    </location>
</feature>
<comment type="caution">
    <text evidence="4">The sequence shown here is derived from an EMBL/GenBank/DDBJ whole genome shotgun (WGS) entry which is preliminary data.</text>
</comment>
<gene>
    <name evidence="4" type="ORF">POTOM_043909</name>
</gene>
<keyword evidence="1" id="KW-0732">Signal</keyword>
<reference evidence="4" key="1">
    <citation type="journal article" date="2020" name="bioRxiv">
        <title>Hybrid origin of Populus tomentosa Carr. identified through genome sequencing and phylogenomic analysis.</title>
        <authorList>
            <person name="An X."/>
            <person name="Gao K."/>
            <person name="Chen Z."/>
            <person name="Li J."/>
            <person name="Yang X."/>
            <person name="Yang X."/>
            <person name="Zhou J."/>
            <person name="Guo T."/>
            <person name="Zhao T."/>
            <person name="Huang S."/>
            <person name="Miao D."/>
            <person name="Khan W.U."/>
            <person name="Rao P."/>
            <person name="Ye M."/>
            <person name="Lei B."/>
            <person name="Liao W."/>
            <person name="Wang J."/>
            <person name="Ji L."/>
            <person name="Li Y."/>
            <person name="Guo B."/>
            <person name="Mustafa N.S."/>
            <person name="Li S."/>
            <person name="Yun Q."/>
            <person name="Keller S.R."/>
            <person name="Mao J."/>
            <person name="Zhang R."/>
            <person name="Strauss S.H."/>
        </authorList>
    </citation>
    <scope>NUCLEOTIDE SEQUENCE</scope>
    <source>
        <strain evidence="4">GM15</strain>
        <tissue evidence="4">Leaf</tissue>
    </source>
</reference>
<dbReference type="Pfam" id="PF07250">
    <property type="entry name" value="Glyoxal_oxid_N"/>
    <property type="match status" value="1"/>
</dbReference>
<dbReference type="Proteomes" id="UP000886885">
    <property type="component" value="Chromosome 13A"/>
</dbReference>
<dbReference type="PANTHER" id="PTHR32208:SF71">
    <property type="entry name" value="GLYOXAL OXIDASE-RELATED PROTEIN"/>
    <property type="match status" value="1"/>
</dbReference>
<dbReference type="InterPro" id="IPR015202">
    <property type="entry name" value="GO-like_E_set"/>
</dbReference>
<dbReference type="EMBL" id="JAAWWB010000025">
    <property type="protein sequence ID" value="KAG6751709.1"/>
    <property type="molecule type" value="Genomic_DNA"/>
</dbReference>
<accession>A0A8X7YIH5</accession>
<evidence type="ECO:0000313" key="5">
    <source>
        <dbReference type="Proteomes" id="UP000886885"/>
    </source>
</evidence>
<proteinExistence type="predicted"/>
<evidence type="ECO:0000259" key="2">
    <source>
        <dbReference type="Pfam" id="PF07250"/>
    </source>
</evidence>
<evidence type="ECO:0000256" key="1">
    <source>
        <dbReference type="SAM" id="SignalP"/>
    </source>
</evidence>
<evidence type="ECO:0000313" key="4">
    <source>
        <dbReference type="EMBL" id="KAG6751709.1"/>
    </source>
</evidence>